<dbReference type="OrthoDB" id="434160at2759"/>
<evidence type="ECO:0000313" key="5">
    <source>
        <dbReference type="EMBL" id="OMJ67800.1"/>
    </source>
</evidence>
<dbReference type="EMBL" id="MPUH01001433">
    <property type="protein sequence ID" value="OMJ67800.1"/>
    <property type="molecule type" value="Genomic_DNA"/>
</dbReference>
<gene>
    <name evidence="5" type="ORF">SteCoe_34936</name>
</gene>
<keyword evidence="6" id="KW-1185">Reference proteome</keyword>
<dbReference type="FunFam" id="3.30.30.30:FF:000001">
    <property type="entry name" value="heat shock 70 kDa protein-like"/>
    <property type="match status" value="1"/>
</dbReference>
<evidence type="ECO:0000313" key="6">
    <source>
        <dbReference type="Proteomes" id="UP000187209"/>
    </source>
</evidence>
<proteinExistence type="inferred from homology"/>
<evidence type="ECO:0000256" key="4">
    <source>
        <dbReference type="RuleBase" id="RU003322"/>
    </source>
</evidence>
<dbReference type="PRINTS" id="PR00301">
    <property type="entry name" value="HEATSHOCK70"/>
</dbReference>
<dbReference type="GO" id="GO:0005524">
    <property type="term" value="F:ATP binding"/>
    <property type="evidence" value="ECO:0007669"/>
    <property type="project" value="UniProtKB-KW"/>
</dbReference>
<organism evidence="5 6">
    <name type="scientific">Stentor coeruleus</name>
    <dbReference type="NCBI Taxonomy" id="5963"/>
    <lineage>
        <taxon>Eukaryota</taxon>
        <taxon>Sar</taxon>
        <taxon>Alveolata</taxon>
        <taxon>Ciliophora</taxon>
        <taxon>Postciliodesmatophora</taxon>
        <taxon>Heterotrichea</taxon>
        <taxon>Heterotrichida</taxon>
        <taxon>Stentoridae</taxon>
        <taxon>Stentor</taxon>
    </lineage>
</organism>
<dbReference type="InterPro" id="IPR013126">
    <property type="entry name" value="Hsp_70_fam"/>
</dbReference>
<dbReference type="Proteomes" id="UP000187209">
    <property type="component" value="Unassembled WGS sequence"/>
</dbReference>
<evidence type="ECO:0000256" key="1">
    <source>
        <dbReference type="ARBA" id="ARBA00007381"/>
    </source>
</evidence>
<evidence type="ECO:0000256" key="3">
    <source>
        <dbReference type="ARBA" id="ARBA00022840"/>
    </source>
</evidence>
<dbReference type="InterPro" id="IPR043129">
    <property type="entry name" value="ATPase_NBD"/>
</dbReference>
<keyword evidence="3 4" id="KW-0067">ATP-binding</keyword>
<comment type="similarity">
    <text evidence="1 4">Belongs to the heat shock protein 70 family.</text>
</comment>
<reference evidence="5 6" key="1">
    <citation type="submission" date="2016-11" db="EMBL/GenBank/DDBJ databases">
        <title>The macronuclear genome of Stentor coeruleus: a giant cell with tiny introns.</title>
        <authorList>
            <person name="Slabodnick M."/>
            <person name="Ruby J.G."/>
            <person name="Reiff S.B."/>
            <person name="Swart E.C."/>
            <person name="Gosai S."/>
            <person name="Prabakaran S."/>
            <person name="Witkowska E."/>
            <person name="Larue G.E."/>
            <person name="Fisher S."/>
            <person name="Freeman R.M."/>
            <person name="Gunawardena J."/>
            <person name="Chu W."/>
            <person name="Stover N.A."/>
            <person name="Gregory B.D."/>
            <person name="Nowacki M."/>
            <person name="Derisi J."/>
            <person name="Roy S.W."/>
            <person name="Marshall W.F."/>
            <person name="Sood P."/>
        </authorList>
    </citation>
    <scope>NUCLEOTIDE SEQUENCE [LARGE SCALE GENOMIC DNA]</scope>
    <source>
        <strain evidence="5">WM001</strain>
    </source>
</reference>
<dbReference type="Gene3D" id="3.90.640.10">
    <property type="entry name" value="Actin, Chain A, domain 4"/>
    <property type="match status" value="1"/>
</dbReference>
<dbReference type="PANTHER" id="PTHR19375">
    <property type="entry name" value="HEAT SHOCK PROTEIN 70KDA"/>
    <property type="match status" value="1"/>
</dbReference>
<dbReference type="AlphaFoldDB" id="A0A1R2ATS1"/>
<dbReference type="SUPFAM" id="SSF53067">
    <property type="entry name" value="Actin-like ATPase domain"/>
    <property type="match status" value="2"/>
</dbReference>
<name>A0A1R2ATS1_9CILI</name>
<sequence>MKKNKDYIGIDFGNCYSKVSIWKNNEVLLVPNPQGNYSTPNYLSFTENGILFGEQAKSEALKNPENTIFDIKRIIGRRYDDPILQKNIKYWPFTIIEGNFKRPRIVITTPGYKKNYYPEQILAIMLFKLKIYAEQWTGMNINNAVISIPSCFSHNQRKAILDSGAIAKIKAISLITRNTLNAIYFKYLNALKTSTNALFIHIGACSYSISTIIMKGKTIETKNSTGSFDIGGQVLTETLMKDCIEDFKNNYEYDLTNDKISLIKLRNACENAKKILSTSFETFIDIKDLHQGIDYKKPITREMFEAMNNDFFHLINTSILKALAYFEVNSRSIGEIFLTGATGRIPELIKMLHRVFRTNINLSLEKDYVGAIGLGVYGGKLSSELNNLSGSQYFDVSSYSIGSEGDNGEMAKFIKKNKIMPIRKTFTLTTSQDNQRKIKINLYEKTAQLIKDCNYIGTFTIYGIPLGAKGEPKIIITIDIDINGILKLYAEDRRYGNFYILSIKSWIGALSFTEIEIYHNQIFYMLAKDLEKSIIYNEVKSFMNYIENLERILDDNKDQSDYEDIKMECKREKEWIAENKFIGYGNTIIRFDKFKTRYRFLMVKNK</sequence>
<dbReference type="InterPro" id="IPR029047">
    <property type="entry name" value="HSP70_peptide-bd_sf"/>
</dbReference>
<accession>A0A1R2ATS1</accession>
<dbReference type="GO" id="GO:0140662">
    <property type="term" value="F:ATP-dependent protein folding chaperone"/>
    <property type="evidence" value="ECO:0007669"/>
    <property type="project" value="InterPro"/>
</dbReference>
<dbReference type="Gene3D" id="3.30.420.40">
    <property type="match status" value="2"/>
</dbReference>
<dbReference type="FunFam" id="3.90.640.10:FF:000010">
    <property type="entry name" value="heat shock 70 kDa protein 14"/>
    <property type="match status" value="1"/>
</dbReference>
<comment type="caution">
    <text evidence="5">The sequence shown here is derived from an EMBL/GenBank/DDBJ whole genome shotgun (WGS) entry which is preliminary data.</text>
</comment>
<dbReference type="Gene3D" id="3.30.30.30">
    <property type="match status" value="1"/>
</dbReference>
<protein>
    <submittedName>
        <fullName evidence="5">Uncharacterized protein</fullName>
    </submittedName>
</protein>
<dbReference type="SUPFAM" id="SSF100920">
    <property type="entry name" value="Heat shock protein 70kD (HSP70), peptide-binding domain"/>
    <property type="match status" value="1"/>
</dbReference>
<dbReference type="Gene3D" id="2.60.34.10">
    <property type="entry name" value="Substrate Binding Domain Of DNAk, Chain A, domain 1"/>
    <property type="match status" value="1"/>
</dbReference>
<evidence type="ECO:0000256" key="2">
    <source>
        <dbReference type="ARBA" id="ARBA00022741"/>
    </source>
</evidence>
<keyword evidence="2 4" id="KW-0547">Nucleotide-binding</keyword>
<dbReference type="Pfam" id="PF00012">
    <property type="entry name" value="HSP70"/>
    <property type="match status" value="1"/>
</dbReference>